<evidence type="ECO:0000256" key="9">
    <source>
        <dbReference type="ARBA" id="ARBA00023002"/>
    </source>
</evidence>
<dbReference type="InterPro" id="IPR036188">
    <property type="entry name" value="FAD/NAD-bd_sf"/>
</dbReference>
<evidence type="ECO:0000256" key="10">
    <source>
        <dbReference type="ARBA" id="ARBA00048305"/>
    </source>
</evidence>
<dbReference type="NCBIfam" id="TIGR00551">
    <property type="entry name" value="nadB"/>
    <property type="match status" value="1"/>
</dbReference>
<evidence type="ECO:0000256" key="1">
    <source>
        <dbReference type="ARBA" id="ARBA00001974"/>
    </source>
</evidence>
<comment type="caution">
    <text evidence="15">The sequence shown here is derived from an EMBL/GenBank/DDBJ whole genome shotgun (WGS) entry which is preliminary data.</text>
</comment>
<dbReference type="InterPro" id="IPR037099">
    <property type="entry name" value="Fum_R/Succ_DH_flav-like_C_sf"/>
</dbReference>
<dbReference type="NCBIfam" id="NF005978">
    <property type="entry name" value="PRK08071.1"/>
    <property type="match status" value="1"/>
</dbReference>
<evidence type="ECO:0000313" key="15">
    <source>
        <dbReference type="EMBL" id="MFC7394318.1"/>
    </source>
</evidence>
<gene>
    <name evidence="15" type="primary">nadB</name>
    <name evidence="15" type="ORF">ACFQRG_15280</name>
</gene>
<dbReference type="Pfam" id="PF00890">
    <property type="entry name" value="FAD_binding_2"/>
    <property type="match status" value="1"/>
</dbReference>
<evidence type="ECO:0000256" key="6">
    <source>
        <dbReference type="ARBA" id="ARBA00022630"/>
    </source>
</evidence>
<dbReference type="GO" id="GO:0008734">
    <property type="term" value="F:L-aspartate oxidase activity"/>
    <property type="evidence" value="ECO:0007669"/>
    <property type="project" value="UniProtKB-EC"/>
</dbReference>
<dbReference type="InterPro" id="IPR005288">
    <property type="entry name" value="NadB"/>
</dbReference>
<keyword evidence="9 12" id="KW-0560">Oxidoreductase</keyword>
<dbReference type="RefSeq" id="WP_380967553.1">
    <property type="nucleotide sequence ID" value="NZ_JBHTCO010000020.1"/>
</dbReference>
<dbReference type="InterPro" id="IPR015939">
    <property type="entry name" value="Fum_Rdtase/Succ_DH_flav-like_C"/>
</dbReference>
<proteinExistence type="inferred from homology"/>
<reference evidence="16" key="1">
    <citation type="journal article" date="2019" name="Int. J. Syst. Evol. Microbiol.">
        <title>The Global Catalogue of Microorganisms (GCM) 10K type strain sequencing project: providing services to taxonomists for standard genome sequencing and annotation.</title>
        <authorList>
            <consortium name="The Broad Institute Genomics Platform"/>
            <consortium name="The Broad Institute Genome Sequencing Center for Infectious Disease"/>
            <person name="Wu L."/>
            <person name="Ma J."/>
        </authorList>
    </citation>
    <scope>NUCLEOTIDE SEQUENCE [LARGE SCALE GENOMIC DNA]</scope>
    <source>
        <strain evidence="16">CGMCC 1.16305</strain>
    </source>
</reference>
<dbReference type="PANTHER" id="PTHR42716:SF2">
    <property type="entry name" value="L-ASPARTATE OXIDASE, CHLOROPLASTIC"/>
    <property type="match status" value="1"/>
</dbReference>
<evidence type="ECO:0000256" key="12">
    <source>
        <dbReference type="RuleBase" id="RU362049"/>
    </source>
</evidence>
<dbReference type="Gene3D" id="3.50.50.60">
    <property type="entry name" value="FAD/NAD(P)-binding domain"/>
    <property type="match status" value="1"/>
</dbReference>
<comment type="pathway">
    <text evidence="2 12">Cofactor biosynthesis; NAD(+) biosynthesis; iminoaspartate from L-aspartate (oxidase route): step 1/1.</text>
</comment>
<evidence type="ECO:0000256" key="2">
    <source>
        <dbReference type="ARBA" id="ARBA00004950"/>
    </source>
</evidence>
<comment type="cofactor">
    <cofactor evidence="1 12">
        <name>FAD</name>
        <dbReference type="ChEBI" id="CHEBI:57692"/>
    </cofactor>
</comment>
<dbReference type="EC" id="1.4.3.16" evidence="4 11"/>
<evidence type="ECO:0000256" key="7">
    <source>
        <dbReference type="ARBA" id="ARBA00022642"/>
    </source>
</evidence>
<evidence type="ECO:0000259" key="14">
    <source>
        <dbReference type="Pfam" id="PF02910"/>
    </source>
</evidence>
<evidence type="ECO:0000256" key="8">
    <source>
        <dbReference type="ARBA" id="ARBA00022827"/>
    </source>
</evidence>
<evidence type="ECO:0000256" key="4">
    <source>
        <dbReference type="ARBA" id="ARBA00012173"/>
    </source>
</evidence>
<evidence type="ECO:0000313" key="16">
    <source>
        <dbReference type="Proteomes" id="UP001596505"/>
    </source>
</evidence>
<comment type="subcellular location">
    <subcellularLocation>
        <location evidence="12">Cytoplasm</location>
    </subcellularLocation>
</comment>
<dbReference type="Proteomes" id="UP001596505">
    <property type="component" value="Unassembled WGS sequence"/>
</dbReference>
<keyword evidence="16" id="KW-1185">Reference proteome</keyword>
<comment type="function">
    <text evidence="12">Catalyzes the oxidation of L-aspartate to iminoaspartate.</text>
</comment>
<dbReference type="Pfam" id="PF02910">
    <property type="entry name" value="Succ_DH_flav_C"/>
    <property type="match status" value="1"/>
</dbReference>
<dbReference type="PANTHER" id="PTHR42716">
    <property type="entry name" value="L-ASPARTATE OXIDASE"/>
    <property type="match status" value="1"/>
</dbReference>
<evidence type="ECO:0000256" key="3">
    <source>
        <dbReference type="ARBA" id="ARBA00008562"/>
    </source>
</evidence>
<organism evidence="15 16">
    <name type="scientific">Scopulibacillus cellulosilyticus</name>
    <dbReference type="NCBI Taxonomy" id="2665665"/>
    <lineage>
        <taxon>Bacteria</taxon>
        <taxon>Bacillati</taxon>
        <taxon>Bacillota</taxon>
        <taxon>Bacilli</taxon>
        <taxon>Bacillales</taxon>
        <taxon>Sporolactobacillaceae</taxon>
        <taxon>Scopulibacillus</taxon>
    </lineage>
</organism>
<dbReference type="Gene3D" id="1.20.58.100">
    <property type="entry name" value="Fumarate reductase/succinate dehydrogenase flavoprotein-like, C-terminal domain"/>
    <property type="match status" value="1"/>
</dbReference>
<evidence type="ECO:0000259" key="13">
    <source>
        <dbReference type="Pfam" id="PF00890"/>
    </source>
</evidence>
<keyword evidence="8 12" id="KW-0274">FAD</keyword>
<feature type="domain" description="Fumarate reductase/succinate dehydrogenase flavoprotein-like C-terminal" evidence="14">
    <location>
        <begin position="414"/>
        <end position="504"/>
    </location>
</feature>
<dbReference type="InterPro" id="IPR003953">
    <property type="entry name" value="FAD-dep_OxRdtase_2_FAD-bd"/>
</dbReference>
<dbReference type="SUPFAM" id="SSF51905">
    <property type="entry name" value="FAD/NAD(P)-binding domain"/>
    <property type="match status" value="1"/>
</dbReference>
<dbReference type="SUPFAM" id="SSF56425">
    <property type="entry name" value="Succinate dehydrogenase/fumarate reductase flavoprotein, catalytic domain"/>
    <property type="match status" value="1"/>
</dbReference>
<dbReference type="InterPro" id="IPR027477">
    <property type="entry name" value="Succ_DH/fumarate_Rdtase_cat_sf"/>
</dbReference>
<evidence type="ECO:0000256" key="11">
    <source>
        <dbReference type="NCBIfam" id="TIGR00551"/>
    </source>
</evidence>
<dbReference type="Gene3D" id="3.90.700.10">
    <property type="entry name" value="Succinate dehydrogenase/fumarate reductase flavoprotein, catalytic domain"/>
    <property type="match status" value="1"/>
</dbReference>
<comment type="similarity">
    <text evidence="3 12">Belongs to the FAD-dependent oxidoreductase 2 family. NadB subfamily.</text>
</comment>
<dbReference type="EMBL" id="JBHTCO010000020">
    <property type="protein sequence ID" value="MFC7394318.1"/>
    <property type="molecule type" value="Genomic_DNA"/>
</dbReference>
<accession>A0ABW2PYA6</accession>
<feature type="domain" description="FAD-dependent oxidoreductase 2 FAD-binding" evidence="13">
    <location>
        <begin position="7"/>
        <end position="372"/>
    </location>
</feature>
<dbReference type="SUPFAM" id="SSF46977">
    <property type="entry name" value="Succinate dehydrogenase/fumarate reductase flavoprotein C-terminal domain"/>
    <property type="match status" value="1"/>
</dbReference>
<sequence>MKTYRTDTLIVGGGLSALVAAYQLNAHHHVILITKCGERDSNSYMAQGGIAATAPADDDWKAHLDDTLKGGHHYNDLESTKYMIKQSASIIDWLISLGAPFDRDDSGAVHLTREGGHRISRILHAGGDATGAHLVNHMLGLLKDSVETHTNTQAMDLLIDGGRCIGLWARDEHDEMVMYLANQVIIATGGSGQVYSPTTNNASVTGDGLAMAYRAGAALVDMEFVQFHPTLLSKDGQTFGLVSEAVRGEGAKLVNQKGQQMMAGVHELADLAPRDIVAKTLYKAKMAGDDIYLDITSVKNFELRFPTITKLCHQAGVDLSTGLIPVSPGAHFLMGGIRTDLYGRTNIEGLYACGEAACTGVHGANRLASHSLLEGVTFALNVAETIRKQPIVQTPEIPRMIECYTEIDCPEKTTIQQLMFQNAGIIRSKESLEELICWLENLLPEELNTMTCQPSKEAMEKINLLTVGWLIATSALKRTESRGSHFRSDYPEKNDSEWLEQKIVRERRLVESY</sequence>
<keyword evidence="7 12" id="KW-0662">Pyridine nucleotide biosynthesis</keyword>
<protein>
    <recommendedName>
        <fullName evidence="5 11">L-aspartate oxidase</fullName>
        <ecNumber evidence="4 11">1.4.3.16</ecNumber>
    </recommendedName>
</protein>
<keyword evidence="6 12" id="KW-0285">Flavoprotein</keyword>
<evidence type="ECO:0000256" key="5">
    <source>
        <dbReference type="ARBA" id="ARBA00021901"/>
    </source>
</evidence>
<comment type="catalytic activity">
    <reaction evidence="10">
        <text>L-aspartate + O2 = iminosuccinate + H2O2</text>
        <dbReference type="Rhea" id="RHEA:25876"/>
        <dbReference type="ChEBI" id="CHEBI:15379"/>
        <dbReference type="ChEBI" id="CHEBI:16240"/>
        <dbReference type="ChEBI" id="CHEBI:29991"/>
        <dbReference type="ChEBI" id="CHEBI:77875"/>
        <dbReference type="EC" id="1.4.3.16"/>
    </reaction>
    <physiologicalReaction direction="left-to-right" evidence="10">
        <dbReference type="Rhea" id="RHEA:25877"/>
    </physiologicalReaction>
</comment>
<name>A0ABW2PYA6_9BACL</name>